<keyword evidence="5" id="KW-0206">Cytoskeleton</keyword>
<evidence type="ECO:0000256" key="3">
    <source>
        <dbReference type="ARBA" id="ARBA00022490"/>
    </source>
</evidence>
<evidence type="ECO:0000256" key="5">
    <source>
        <dbReference type="ARBA" id="ARBA00023212"/>
    </source>
</evidence>
<dbReference type="GO" id="GO:0034314">
    <property type="term" value="P:Arp2/3 complex-mediated actin nucleation"/>
    <property type="evidence" value="ECO:0007669"/>
    <property type="project" value="InterPro"/>
</dbReference>
<name>A0AAD3GZ57_9STRA</name>
<dbReference type="PANTHER" id="PTHR22629:SF0">
    <property type="entry name" value="ACTIN-RELATED PROTEIN 2_3 COMPLEX SUBUNIT 4"/>
    <property type="match status" value="1"/>
</dbReference>
<dbReference type="AlphaFoldDB" id="A0AAD3GZ57"/>
<dbReference type="PANTHER" id="PTHR22629">
    <property type="entry name" value="ARP2/3 COMPLEX 20 KD SUBUNIT"/>
    <property type="match status" value="1"/>
</dbReference>
<comment type="caution">
    <text evidence="6">The sequence shown here is derived from an EMBL/GenBank/DDBJ whole genome shotgun (WGS) entry which is preliminary data.</text>
</comment>
<evidence type="ECO:0000313" key="7">
    <source>
        <dbReference type="Proteomes" id="UP001054902"/>
    </source>
</evidence>
<dbReference type="GO" id="GO:0005885">
    <property type="term" value="C:Arp2/3 protein complex"/>
    <property type="evidence" value="ECO:0007669"/>
    <property type="project" value="InterPro"/>
</dbReference>
<proteinExistence type="inferred from homology"/>
<dbReference type="EMBL" id="BLLK01000019">
    <property type="protein sequence ID" value="GFH44405.1"/>
    <property type="molecule type" value="Genomic_DNA"/>
</dbReference>
<keyword evidence="3" id="KW-0963">Cytoplasm</keyword>
<dbReference type="GO" id="GO:0030041">
    <property type="term" value="P:actin filament polymerization"/>
    <property type="evidence" value="ECO:0007669"/>
    <property type="project" value="InterPro"/>
</dbReference>
<keyword evidence="7" id="KW-1185">Reference proteome</keyword>
<dbReference type="SUPFAM" id="SSF69645">
    <property type="entry name" value="Arp2/3 complex subunits"/>
    <property type="match status" value="1"/>
</dbReference>
<sequence length="163" mass="18928">MNTNSYEEKIQAALDEALNLKRYKEKPQVEIVSSPSYIKEPILVSKSENEKCLIERSINSVRISYLFPFETKQESIDKLVGNMLTKFLMRRADAIPIFRRVAIEGYSISFLITFDHLEKHGKEKILKFLGDFRKDIEKDINSFKLDLNSQARAIAADCMKLFE</sequence>
<organism evidence="6 7">
    <name type="scientific">Chaetoceros tenuissimus</name>
    <dbReference type="NCBI Taxonomy" id="426638"/>
    <lineage>
        <taxon>Eukaryota</taxon>
        <taxon>Sar</taxon>
        <taxon>Stramenopiles</taxon>
        <taxon>Ochrophyta</taxon>
        <taxon>Bacillariophyta</taxon>
        <taxon>Coscinodiscophyceae</taxon>
        <taxon>Chaetocerotophycidae</taxon>
        <taxon>Chaetocerotales</taxon>
        <taxon>Chaetocerotaceae</taxon>
        <taxon>Chaetoceros</taxon>
    </lineage>
</organism>
<keyword evidence="4" id="KW-0009">Actin-binding</keyword>
<dbReference type="Proteomes" id="UP001054902">
    <property type="component" value="Unassembled WGS sequence"/>
</dbReference>
<evidence type="ECO:0000256" key="4">
    <source>
        <dbReference type="ARBA" id="ARBA00023203"/>
    </source>
</evidence>
<evidence type="ECO:0008006" key="8">
    <source>
        <dbReference type="Google" id="ProtNLM"/>
    </source>
</evidence>
<dbReference type="GO" id="GO:0051015">
    <property type="term" value="F:actin filament binding"/>
    <property type="evidence" value="ECO:0007669"/>
    <property type="project" value="TreeGrafter"/>
</dbReference>
<protein>
    <recommendedName>
        <fullName evidence="8">Actin-related protein 2/3 complex subunit 4</fullName>
    </recommendedName>
</protein>
<evidence type="ECO:0000256" key="2">
    <source>
        <dbReference type="ARBA" id="ARBA00005919"/>
    </source>
</evidence>
<evidence type="ECO:0000256" key="1">
    <source>
        <dbReference type="ARBA" id="ARBA00004245"/>
    </source>
</evidence>
<comment type="similarity">
    <text evidence="2">Belongs to the ARPC4 family.</text>
</comment>
<accession>A0AAD3GZ57</accession>
<dbReference type="InterPro" id="IPR034666">
    <property type="entry name" value="ARPC2/4"/>
</dbReference>
<reference evidence="6 7" key="1">
    <citation type="journal article" date="2021" name="Sci. Rep.">
        <title>The genome of the diatom Chaetoceros tenuissimus carries an ancient integrated fragment of an extant virus.</title>
        <authorList>
            <person name="Hongo Y."/>
            <person name="Kimura K."/>
            <person name="Takaki Y."/>
            <person name="Yoshida Y."/>
            <person name="Baba S."/>
            <person name="Kobayashi G."/>
            <person name="Nagasaki K."/>
            <person name="Hano T."/>
            <person name="Tomaru Y."/>
        </authorList>
    </citation>
    <scope>NUCLEOTIDE SEQUENCE [LARGE SCALE GENOMIC DNA]</scope>
    <source>
        <strain evidence="6 7">NIES-3715</strain>
    </source>
</reference>
<comment type="subcellular location">
    <subcellularLocation>
        <location evidence="1">Cytoplasm</location>
        <location evidence="1">Cytoskeleton</location>
    </subcellularLocation>
</comment>
<dbReference type="Pfam" id="PF05856">
    <property type="entry name" value="ARPC4"/>
    <property type="match status" value="1"/>
</dbReference>
<gene>
    <name evidence="6" type="ORF">CTEN210_00879</name>
</gene>
<dbReference type="Gene3D" id="3.30.1460.20">
    <property type="match status" value="1"/>
</dbReference>
<evidence type="ECO:0000313" key="6">
    <source>
        <dbReference type="EMBL" id="GFH44405.1"/>
    </source>
</evidence>
<dbReference type="InterPro" id="IPR008384">
    <property type="entry name" value="ARPC4"/>
</dbReference>